<evidence type="ECO:0000256" key="2">
    <source>
        <dbReference type="ARBA" id="ARBA00023295"/>
    </source>
</evidence>
<keyword evidence="2" id="KW-0326">Glycosidase</keyword>
<dbReference type="PATRIC" id="fig|47770.28.peg.1207"/>
<dbReference type="PRINTS" id="PR00131">
    <property type="entry name" value="GLHYDRLASE1"/>
</dbReference>
<dbReference type="AlphaFoldDB" id="A0A120DHZ9"/>
<protein>
    <submittedName>
        <fullName evidence="5">6-phospho-beta-glucosidase</fullName>
    </submittedName>
</protein>
<dbReference type="InterPro" id="IPR017853">
    <property type="entry name" value="GH"/>
</dbReference>
<evidence type="ECO:0000313" key="5">
    <source>
        <dbReference type="EMBL" id="KWU03183.1"/>
    </source>
</evidence>
<dbReference type="SUPFAM" id="SSF51445">
    <property type="entry name" value="(Trans)glycosidases"/>
    <property type="match status" value="1"/>
</dbReference>
<evidence type="ECO:0000256" key="1">
    <source>
        <dbReference type="ARBA" id="ARBA00010838"/>
    </source>
</evidence>
<dbReference type="Gene3D" id="3.20.20.80">
    <property type="entry name" value="Glycosidases"/>
    <property type="match status" value="1"/>
</dbReference>
<feature type="active site" description="Nucleophile" evidence="3">
    <location>
        <position position="384"/>
    </location>
</feature>
<dbReference type="GO" id="GO:0005829">
    <property type="term" value="C:cytosol"/>
    <property type="evidence" value="ECO:0007669"/>
    <property type="project" value="TreeGrafter"/>
</dbReference>
<dbReference type="PANTHER" id="PTHR10353">
    <property type="entry name" value="GLYCOSYL HYDROLASE"/>
    <property type="match status" value="1"/>
</dbReference>
<dbReference type="RefSeq" id="WP_060462389.1">
    <property type="nucleotide sequence ID" value="NZ_AP025162.1"/>
</dbReference>
<name>A0A120DHZ9_9LACO</name>
<evidence type="ECO:0000256" key="3">
    <source>
        <dbReference type="PROSITE-ProRule" id="PRU10055"/>
    </source>
</evidence>
<dbReference type="GO" id="GO:0016052">
    <property type="term" value="P:carbohydrate catabolic process"/>
    <property type="evidence" value="ECO:0007669"/>
    <property type="project" value="TreeGrafter"/>
</dbReference>
<dbReference type="EMBL" id="LJGP01000038">
    <property type="protein sequence ID" value="KWU03183.1"/>
    <property type="molecule type" value="Genomic_DNA"/>
</dbReference>
<dbReference type="PROSITE" id="PS00572">
    <property type="entry name" value="GLYCOSYL_HYDROL_F1_1"/>
    <property type="match status" value="1"/>
</dbReference>
<dbReference type="Proteomes" id="UP000067598">
    <property type="component" value="Unassembled WGS sequence"/>
</dbReference>
<comment type="caution">
    <text evidence="5">The sequence shown here is derived from an EMBL/GenBank/DDBJ whole genome shotgun (WGS) entry which is preliminary data.</text>
</comment>
<proteinExistence type="inferred from homology"/>
<sequence>MFPKKFLWGGATSASQIEGAYNIEGKGLSTADIITAGKTPSSRYCTYEKDNQELVLKRGASVPQGAVGKVFEDFYYPSHRAIDFYHHYKEDIKLFAEMGFKVFRMSIAWTRIFPTGTEEKPNQQGLDFYRKIFDECKKYNIEPLVTISHYDDPIFLQEKCHDWQDRKMIDYYVKYASTIIKEYRGLVKYWIPFNEINVTLSLLDLFGTNDEVVYQRAYQKLHYQLVASARVTKIAHDVDHNNLVGCMIAATPTYPLTPDPKDILANFHNWQKNLFYCGDVQCKGKYPVFAQRLWNEHNVKLDITDQDRTDLANGKVDLYTFSYYQSNIVTTHEVKEEVGGNFSAGAKNPYLKYSKWGWSMDPVGLQYYLEAIFDRYNLPLIIVENGLGAVDKISEDGKIHDNYRIDYLKQHIQAMNKAIEDGINLIGYTSWGCIDLISVGTGQMSKRYGFIYVDLDDNGHGTLKRIPKDSFYWYKKVIESNGSDLNN</sequence>
<accession>A0A120DHZ9</accession>
<gene>
    <name evidence="5" type="ORF">AEL95_08655</name>
</gene>
<dbReference type="InterPro" id="IPR018120">
    <property type="entry name" value="Glyco_hydro_1_AS"/>
</dbReference>
<dbReference type="InterPro" id="IPR001360">
    <property type="entry name" value="Glyco_hydro_1"/>
</dbReference>
<reference evidence="5 6" key="1">
    <citation type="journal article" date="2016" name="Microbiology (Mosc.)">
        <title>Comparison of Lactobacillus crispatus isolates from Lactobacillus-dominated vaginal microbiomes with isolates from microbiomes containing bacterial vaginosis-associated bacteria.</title>
        <authorList>
            <person name="Abdelmaksoud A.A."/>
            <person name="Koparde V.N."/>
            <person name="Sheth N.U."/>
            <person name="Serrano M.G."/>
            <person name="Glascock A.L."/>
            <person name="Fettweis J.M."/>
            <person name="Strauss Iii J.F."/>
            <person name="Buck G.A."/>
            <person name="Jefferson K.K."/>
        </authorList>
    </citation>
    <scope>NUCLEOTIDE SEQUENCE [LARGE SCALE GENOMIC DNA]</scope>
    <source>
        <strain evidence="5 6">VMC3</strain>
    </source>
</reference>
<organism evidence="5 6">
    <name type="scientific">Lactobacillus crispatus</name>
    <dbReference type="NCBI Taxonomy" id="47770"/>
    <lineage>
        <taxon>Bacteria</taxon>
        <taxon>Bacillati</taxon>
        <taxon>Bacillota</taxon>
        <taxon>Bacilli</taxon>
        <taxon>Lactobacillales</taxon>
        <taxon>Lactobacillaceae</taxon>
        <taxon>Lactobacillus</taxon>
    </lineage>
</organism>
<evidence type="ECO:0000313" key="6">
    <source>
        <dbReference type="Proteomes" id="UP000067598"/>
    </source>
</evidence>
<comment type="similarity">
    <text evidence="1 4">Belongs to the glycosyl hydrolase 1 family.</text>
</comment>
<keyword evidence="2" id="KW-0378">Hydrolase</keyword>
<dbReference type="Pfam" id="PF00232">
    <property type="entry name" value="Glyco_hydro_1"/>
    <property type="match status" value="2"/>
</dbReference>
<dbReference type="GO" id="GO:0008422">
    <property type="term" value="F:beta-glucosidase activity"/>
    <property type="evidence" value="ECO:0007669"/>
    <property type="project" value="TreeGrafter"/>
</dbReference>
<evidence type="ECO:0000256" key="4">
    <source>
        <dbReference type="RuleBase" id="RU003690"/>
    </source>
</evidence>
<dbReference type="PANTHER" id="PTHR10353:SF296">
    <property type="entry name" value="6-PHOSPHO-BETA-GLUCOSIDASE"/>
    <property type="match status" value="1"/>
</dbReference>